<reference evidence="6 7" key="1">
    <citation type="journal article" date="2016" name="Mol. Biol. Evol.">
        <title>Comparative Genomics of Early-Diverging Mushroom-Forming Fungi Provides Insights into the Origins of Lignocellulose Decay Capabilities.</title>
        <authorList>
            <person name="Nagy L.G."/>
            <person name="Riley R."/>
            <person name="Tritt A."/>
            <person name="Adam C."/>
            <person name="Daum C."/>
            <person name="Floudas D."/>
            <person name="Sun H."/>
            <person name="Yadav J.S."/>
            <person name="Pangilinan J."/>
            <person name="Larsson K.H."/>
            <person name="Matsuura K."/>
            <person name="Barry K."/>
            <person name="Labutti K."/>
            <person name="Kuo R."/>
            <person name="Ohm R.A."/>
            <person name="Bhattacharya S.S."/>
            <person name="Shirouzu T."/>
            <person name="Yoshinaga Y."/>
            <person name="Martin F.M."/>
            <person name="Grigoriev I.V."/>
            <person name="Hibbett D.S."/>
        </authorList>
    </citation>
    <scope>NUCLEOTIDE SEQUENCE [LARGE SCALE GENOMIC DNA]</scope>
    <source>
        <strain evidence="6 7">HHB9708</strain>
    </source>
</reference>
<sequence length="963" mass="108647">MPRQSTRHLHAVVLDQHQPSPSLSNRETPALPPSHPAIRHLRTSWKWAFVSHFLHLYEPMLLLQDAFSLSEIEDDLAAGTTNVLPRLFVRLLTCLTHDRKIGPHNAPTILYRQYLRRSPESLPSLMTTVPPPRAKRELSSLAPSHEGDAEVDEEQKDDTKQEEIEEPEDVVDEYVEKIDWPSLELDRKLDILHDLCEWHFQNPTRLRLSMKDDDEFAAWRLEPVGYDASLNSYWLLGDSRLWIQRAPPKKPRKPTQKPRGRPKNTKKPIPKTPSTPGPSRSRSQRGTPANGSNPLKRPALDDGPRYSKRAKSGPSAKAGATGRPSRAAADNANRRLAALPQSTMRPTRGTRTSSRLRSADEEDLWQEIPEEWLRGPDSSSPRRQSSEEAESDNGARPRAISDAELSELTELSELSDEEEDADKKSEGDEEEQEEERGKDEEEEAQHQDQEEEALEPKSEAEPPNADFVEWETLCVTLEDWQAFPTRFEQSTNYREKAFYKFLTRADGPVDLITKAMKEIRNKKKVEEAVVFRKRSSRIAIKESEKEEQKMIAKAKAEEEEKLERARRLEARLKKEEDDRRKREEKREARRREREAEEKQEEEAGKPGAATDNAADNSVQLHHTNGSTRPIRNPIRKANGAISNPNRPSGVEDWELDCEICRTKGMNLNDGHEIACCDTCGKWQHVWCHDNADQRAGRPRRDWNKVEFRCFRCQRPAAYQSTNAIPAQPTNGVLRRKSSIQPQAPTPAPANHQYHHTWQAYTPSPATSSTPAGPDPSHYGVQSTFNVASRPLRFDQYPNGYYQPSGHTSTSHAPYQAVQSPVPLTHTPPVYSSYQQGTIPQTNGQTPYRPVVQNGTHTPSHPPTGYPVYQTEYSSAQSHVQHSAPLASAPNVNGSYAPAATAWPAQPAVPQQAWNNGYATNGHSYSQLPYPSGGGMHVPSPQPHHYPAQTAGPQPIYSKIPPTS</sequence>
<feature type="region of interest" description="Disordered" evidence="4">
    <location>
        <begin position="245"/>
        <end position="467"/>
    </location>
</feature>
<dbReference type="CDD" id="cd15489">
    <property type="entry name" value="PHD_SF"/>
    <property type="match status" value="1"/>
</dbReference>
<evidence type="ECO:0000313" key="7">
    <source>
        <dbReference type="Proteomes" id="UP000076722"/>
    </source>
</evidence>
<dbReference type="InterPro" id="IPR011011">
    <property type="entry name" value="Znf_FYVE_PHD"/>
</dbReference>
<dbReference type="SUPFAM" id="SSF57903">
    <property type="entry name" value="FYVE/PHD zinc finger"/>
    <property type="match status" value="1"/>
</dbReference>
<evidence type="ECO:0000259" key="5">
    <source>
        <dbReference type="SMART" id="SM00249"/>
    </source>
</evidence>
<feature type="region of interest" description="Disordered" evidence="4">
    <location>
        <begin position="721"/>
        <end position="781"/>
    </location>
</feature>
<feature type="region of interest" description="Disordered" evidence="4">
    <location>
        <begin position="924"/>
        <end position="963"/>
    </location>
</feature>
<dbReference type="PROSITE" id="PS01359">
    <property type="entry name" value="ZF_PHD_1"/>
    <property type="match status" value="1"/>
</dbReference>
<feature type="compositionally biased region" description="Basic and acidic residues" evidence="4">
    <location>
        <begin position="573"/>
        <end position="604"/>
    </location>
</feature>
<dbReference type="InterPro" id="IPR013083">
    <property type="entry name" value="Znf_RING/FYVE/PHD"/>
</dbReference>
<accession>A0A164TRV4</accession>
<evidence type="ECO:0000313" key="6">
    <source>
        <dbReference type="EMBL" id="KZS92587.1"/>
    </source>
</evidence>
<dbReference type="GO" id="GO:0006355">
    <property type="term" value="P:regulation of DNA-templated transcription"/>
    <property type="evidence" value="ECO:0007669"/>
    <property type="project" value="InterPro"/>
</dbReference>
<evidence type="ECO:0000256" key="3">
    <source>
        <dbReference type="ARBA" id="ARBA00022833"/>
    </source>
</evidence>
<dbReference type="InterPro" id="IPR019786">
    <property type="entry name" value="Zinc_finger_PHD-type_CS"/>
</dbReference>
<dbReference type="InterPro" id="IPR028938">
    <property type="entry name" value="Rsf1-like"/>
</dbReference>
<dbReference type="Proteomes" id="UP000076722">
    <property type="component" value="Unassembled WGS sequence"/>
</dbReference>
<dbReference type="STRING" id="1314777.A0A164TRV4"/>
<dbReference type="EMBL" id="KV419410">
    <property type="protein sequence ID" value="KZS92587.1"/>
    <property type="molecule type" value="Genomic_DNA"/>
</dbReference>
<feature type="compositionally biased region" description="Basic and acidic residues" evidence="4">
    <location>
        <begin position="435"/>
        <end position="460"/>
    </location>
</feature>
<feature type="compositionally biased region" description="Basic residues" evidence="4">
    <location>
        <begin position="247"/>
        <end position="269"/>
    </location>
</feature>
<feature type="compositionally biased region" description="Low complexity" evidence="4">
    <location>
        <begin position="277"/>
        <end position="288"/>
    </location>
</feature>
<feature type="compositionally biased region" description="Polar residues" evidence="4">
    <location>
        <begin position="721"/>
        <end position="730"/>
    </location>
</feature>
<feature type="compositionally biased region" description="Acidic residues" evidence="4">
    <location>
        <begin position="360"/>
        <end position="370"/>
    </location>
</feature>
<gene>
    <name evidence="6" type="ORF">SISNIDRAFT_122053</name>
</gene>
<keyword evidence="7" id="KW-1185">Reference proteome</keyword>
<evidence type="ECO:0000256" key="2">
    <source>
        <dbReference type="ARBA" id="ARBA00022771"/>
    </source>
</evidence>
<feature type="compositionally biased region" description="Low complexity" evidence="4">
    <location>
        <begin position="759"/>
        <end position="771"/>
    </location>
</feature>
<dbReference type="OrthoDB" id="303107at2759"/>
<dbReference type="GO" id="GO:0031213">
    <property type="term" value="C:RSF complex"/>
    <property type="evidence" value="ECO:0007669"/>
    <property type="project" value="InterPro"/>
</dbReference>
<protein>
    <recommendedName>
        <fullName evidence="5">Zinc finger PHD-type domain-containing protein</fullName>
    </recommendedName>
</protein>
<name>A0A164TRV4_9AGAM</name>
<feature type="compositionally biased region" description="Low complexity" evidence="4">
    <location>
        <begin position="402"/>
        <end position="412"/>
    </location>
</feature>
<dbReference type="GO" id="GO:0008270">
    <property type="term" value="F:zinc ion binding"/>
    <property type="evidence" value="ECO:0007669"/>
    <property type="project" value="UniProtKB-KW"/>
</dbReference>
<evidence type="ECO:0000256" key="4">
    <source>
        <dbReference type="SAM" id="MobiDB-lite"/>
    </source>
</evidence>
<feature type="region of interest" description="Disordered" evidence="4">
    <location>
        <begin position="573"/>
        <end position="648"/>
    </location>
</feature>
<feature type="region of interest" description="Disordered" evidence="4">
    <location>
        <begin position="122"/>
        <end position="168"/>
    </location>
</feature>
<feature type="compositionally biased region" description="Low complexity" evidence="4">
    <location>
        <begin position="326"/>
        <end position="356"/>
    </location>
</feature>
<feature type="domain" description="Zinc finger PHD-type" evidence="5">
    <location>
        <begin position="656"/>
        <end position="713"/>
    </location>
</feature>
<dbReference type="PANTHER" id="PTHR14296">
    <property type="entry name" value="REMODELING AND SPACING FACTOR 1"/>
    <property type="match status" value="1"/>
</dbReference>
<keyword evidence="3" id="KW-0862">Zinc</keyword>
<keyword evidence="2" id="KW-0863">Zinc-finger</keyword>
<dbReference type="AlphaFoldDB" id="A0A164TRV4"/>
<dbReference type="SMART" id="SM00249">
    <property type="entry name" value="PHD"/>
    <property type="match status" value="1"/>
</dbReference>
<organism evidence="6 7">
    <name type="scientific">Sistotremastrum niveocremeum HHB9708</name>
    <dbReference type="NCBI Taxonomy" id="1314777"/>
    <lineage>
        <taxon>Eukaryota</taxon>
        <taxon>Fungi</taxon>
        <taxon>Dikarya</taxon>
        <taxon>Basidiomycota</taxon>
        <taxon>Agaricomycotina</taxon>
        <taxon>Agaricomycetes</taxon>
        <taxon>Sistotremastrales</taxon>
        <taxon>Sistotremastraceae</taxon>
        <taxon>Sertulicium</taxon>
        <taxon>Sertulicium niveocremeum</taxon>
    </lineage>
</organism>
<dbReference type="Gene3D" id="3.30.40.10">
    <property type="entry name" value="Zinc/RING finger domain, C3HC4 (zinc finger)"/>
    <property type="match status" value="1"/>
</dbReference>
<keyword evidence="1" id="KW-0479">Metal-binding</keyword>
<proteinExistence type="predicted"/>
<evidence type="ECO:0000256" key="1">
    <source>
        <dbReference type="ARBA" id="ARBA00022723"/>
    </source>
</evidence>
<dbReference type="InterPro" id="IPR001965">
    <property type="entry name" value="Znf_PHD"/>
</dbReference>
<feature type="compositionally biased region" description="Polar residues" evidence="4">
    <location>
        <begin position="613"/>
        <end position="629"/>
    </location>
</feature>
<dbReference type="PANTHER" id="PTHR14296:SF3">
    <property type="entry name" value="DIKAR, ISOFORM F"/>
    <property type="match status" value="1"/>
</dbReference>